<feature type="active site" evidence="6">
    <location>
        <position position="146"/>
    </location>
</feature>
<keyword evidence="3 6" id="KW-0949">S-adenosyl-L-methionine</keyword>
<gene>
    <name evidence="9" type="ORF">SSYIS1_13630</name>
</gene>
<reference evidence="9 10" key="1">
    <citation type="submission" date="2019-03" db="EMBL/GenBank/DDBJ databases">
        <title>The genome sequence of Candidatus Serratia symbiotica strain IS.</title>
        <authorList>
            <person name="Nikoh N."/>
            <person name="Koga R."/>
            <person name="Oshima K."/>
            <person name="Hattori M."/>
            <person name="Fukatsu T."/>
        </authorList>
    </citation>
    <scope>NUCLEOTIDE SEQUENCE [LARGE SCALE GENOMIC DNA]</scope>
    <source>
        <strain evidence="9 10">IS</strain>
    </source>
</reference>
<dbReference type="NCBIfam" id="TIGR00675">
    <property type="entry name" value="dcm"/>
    <property type="match status" value="1"/>
</dbReference>
<evidence type="ECO:0000256" key="4">
    <source>
        <dbReference type="ARBA" id="ARBA00022747"/>
    </source>
</evidence>
<dbReference type="EC" id="2.1.1.37" evidence="8"/>
<dbReference type="GO" id="GO:0044027">
    <property type="term" value="P:negative regulation of gene expression via chromosomal CpG island methylation"/>
    <property type="evidence" value="ECO:0007669"/>
    <property type="project" value="TreeGrafter"/>
</dbReference>
<dbReference type="PANTHER" id="PTHR10629">
    <property type="entry name" value="CYTOSINE-SPECIFIC METHYLTRANSFERASE"/>
    <property type="match status" value="1"/>
</dbReference>
<keyword evidence="2 6" id="KW-0808">Transferase</keyword>
<evidence type="ECO:0000256" key="8">
    <source>
        <dbReference type="RuleBase" id="RU000417"/>
    </source>
</evidence>
<dbReference type="GO" id="GO:0009307">
    <property type="term" value="P:DNA restriction-modification system"/>
    <property type="evidence" value="ECO:0007669"/>
    <property type="project" value="UniProtKB-KW"/>
</dbReference>
<proteinExistence type="inferred from homology"/>
<dbReference type="SUPFAM" id="SSF53335">
    <property type="entry name" value="S-adenosyl-L-methionine-dependent methyltransferases"/>
    <property type="match status" value="1"/>
</dbReference>
<dbReference type="Proteomes" id="UP000324392">
    <property type="component" value="Chromosome"/>
</dbReference>
<dbReference type="Pfam" id="PF00145">
    <property type="entry name" value="DNA_methylase"/>
    <property type="match status" value="1"/>
</dbReference>
<evidence type="ECO:0000256" key="3">
    <source>
        <dbReference type="ARBA" id="ARBA00022691"/>
    </source>
</evidence>
<dbReference type="PANTHER" id="PTHR10629:SF52">
    <property type="entry name" value="DNA (CYTOSINE-5)-METHYLTRANSFERASE 1"/>
    <property type="match status" value="1"/>
</dbReference>
<protein>
    <recommendedName>
        <fullName evidence="8">Cytosine-specific methyltransferase</fullName>
        <ecNumber evidence="8">2.1.1.37</ecNumber>
    </recommendedName>
</protein>
<keyword evidence="4" id="KW-0680">Restriction system</keyword>
<evidence type="ECO:0000313" key="10">
    <source>
        <dbReference type="Proteomes" id="UP000324392"/>
    </source>
</evidence>
<evidence type="ECO:0000256" key="5">
    <source>
        <dbReference type="ARBA" id="ARBA00047422"/>
    </source>
</evidence>
<dbReference type="Gene3D" id="3.90.120.10">
    <property type="entry name" value="DNA Methylase, subunit A, domain 2"/>
    <property type="match status" value="1"/>
</dbReference>
<dbReference type="PROSITE" id="PS00094">
    <property type="entry name" value="C5_MTASE_1"/>
    <property type="match status" value="1"/>
</dbReference>
<comment type="catalytic activity">
    <reaction evidence="5 8">
        <text>a 2'-deoxycytidine in DNA + S-adenosyl-L-methionine = a 5-methyl-2'-deoxycytidine in DNA + S-adenosyl-L-homocysteine + H(+)</text>
        <dbReference type="Rhea" id="RHEA:13681"/>
        <dbReference type="Rhea" id="RHEA-COMP:11369"/>
        <dbReference type="Rhea" id="RHEA-COMP:11370"/>
        <dbReference type="ChEBI" id="CHEBI:15378"/>
        <dbReference type="ChEBI" id="CHEBI:57856"/>
        <dbReference type="ChEBI" id="CHEBI:59789"/>
        <dbReference type="ChEBI" id="CHEBI:85452"/>
        <dbReference type="ChEBI" id="CHEBI:85454"/>
        <dbReference type="EC" id="2.1.1.37"/>
    </reaction>
</comment>
<organism evidence="9 10">
    <name type="scientific">Serratia symbiotica</name>
    <dbReference type="NCBI Taxonomy" id="138074"/>
    <lineage>
        <taxon>Bacteria</taxon>
        <taxon>Pseudomonadati</taxon>
        <taxon>Pseudomonadota</taxon>
        <taxon>Gammaproteobacteria</taxon>
        <taxon>Enterobacterales</taxon>
        <taxon>Yersiniaceae</taxon>
        <taxon>Serratia</taxon>
    </lineage>
</organism>
<sequence>MPKKSGLIMMSALASYRTSLRLTNTQYNSISRLCQLDGGKITMSAWIAQAINERIQRDIERANTRLKYTRQSERCFYEFFAGGGMARAGLGAQWDCLFANDFSPMKGHAYRSNWSGGTDLLVEDINNITSAQLPAQADLVWASFPCQDLSLAGVYKGIGSEDDHNQTRSGTFWPFWRLMRNLMDERRALQIIVLENVYGIMTSNKGKDFTSIGAVLSDAGYRFGAMVIDAQHFVPQSRSRVFIVAVHPSAKLPQHLISPTPISQWHPERMVTAFNGLSKKAQQSWLWWNLPLPEERLTTFSDIIDENPEGVKWDSAEKTRQLLAMMTPVNLLKVQSAQKSGKRIVGGLYKRTRMNDNGEKVQRAEVRFDGIAGCLRTPAGGSSRQSILVVEGDKISSRLLSPREAARLMGLPDTYKLPHNYNDAYHIAGDGVVVPVVRHLARFIFEPVLTESYNAVSAQKKVA</sequence>
<dbReference type="InterPro" id="IPR029063">
    <property type="entry name" value="SAM-dependent_MTases_sf"/>
</dbReference>
<dbReference type="RefSeq" id="WP_232051333.1">
    <property type="nucleotide sequence ID" value="NZ_AP019531.1"/>
</dbReference>
<evidence type="ECO:0000256" key="2">
    <source>
        <dbReference type="ARBA" id="ARBA00022679"/>
    </source>
</evidence>
<dbReference type="PRINTS" id="PR00105">
    <property type="entry name" value="C5METTRFRASE"/>
</dbReference>
<dbReference type="InterPro" id="IPR050390">
    <property type="entry name" value="C5-Methyltransferase"/>
</dbReference>
<keyword evidence="1 6" id="KW-0489">Methyltransferase</keyword>
<dbReference type="GO" id="GO:0032259">
    <property type="term" value="P:methylation"/>
    <property type="evidence" value="ECO:0007669"/>
    <property type="project" value="UniProtKB-KW"/>
</dbReference>
<evidence type="ECO:0000256" key="6">
    <source>
        <dbReference type="PROSITE-ProRule" id="PRU01016"/>
    </source>
</evidence>
<dbReference type="InterPro" id="IPR018117">
    <property type="entry name" value="C5_DNA_meth_AS"/>
</dbReference>
<dbReference type="InterPro" id="IPR001525">
    <property type="entry name" value="C5_MeTfrase"/>
</dbReference>
<name>A0A455VS70_9GAMM</name>
<dbReference type="EMBL" id="AP019531">
    <property type="protein sequence ID" value="BBI91911.1"/>
    <property type="molecule type" value="Genomic_DNA"/>
</dbReference>
<evidence type="ECO:0000313" key="9">
    <source>
        <dbReference type="EMBL" id="BBI91911.1"/>
    </source>
</evidence>
<accession>A0A455VS70</accession>
<evidence type="ECO:0000256" key="7">
    <source>
        <dbReference type="RuleBase" id="RU000416"/>
    </source>
</evidence>
<comment type="similarity">
    <text evidence="6 7">Belongs to the class I-like SAM-binding methyltransferase superfamily. C5-methyltransferase family.</text>
</comment>
<dbReference type="PROSITE" id="PS51679">
    <property type="entry name" value="SAM_MT_C5"/>
    <property type="match status" value="1"/>
</dbReference>
<dbReference type="GO" id="GO:0003677">
    <property type="term" value="F:DNA binding"/>
    <property type="evidence" value="ECO:0007669"/>
    <property type="project" value="TreeGrafter"/>
</dbReference>
<dbReference type="REBASE" id="309134">
    <property type="entry name" value="M.SsyISORF13630P"/>
</dbReference>
<dbReference type="AlphaFoldDB" id="A0A455VS70"/>
<dbReference type="Gene3D" id="3.40.50.150">
    <property type="entry name" value="Vaccinia Virus protein VP39"/>
    <property type="match status" value="1"/>
</dbReference>
<evidence type="ECO:0000256" key="1">
    <source>
        <dbReference type="ARBA" id="ARBA00022603"/>
    </source>
</evidence>
<dbReference type="GO" id="GO:0003886">
    <property type="term" value="F:DNA (cytosine-5-)-methyltransferase activity"/>
    <property type="evidence" value="ECO:0007669"/>
    <property type="project" value="UniProtKB-EC"/>
</dbReference>